<feature type="region of interest" description="Disordered" evidence="1">
    <location>
        <begin position="63"/>
        <end position="108"/>
    </location>
</feature>
<accession>A0A916L863</accession>
<dbReference type="EMBL" id="CSBK01000123">
    <property type="protein sequence ID" value="COW97670.1"/>
    <property type="molecule type" value="Genomic_DNA"/>
</dbReference>
<evidence type="ECO:0000313" key="3">
    <source>
        <dbReference type="Proteomes" id="UP000039021"/>
    </source>
</evidence>
<comment type="caution">
    <text evidence="2">The sequence shown here is derived from an EMBL/GenBank/DDBJ whole genome shotgun (WGS) entry which is preliminary data.</text>
</comment>
<evidence type="ECO:0000256" key="1">
    <source>
        <dbReference type="SAM" id="MobiDB-lite"/>
    </source>
</evidence>
<organism evidence="2 3">
    <name type="scientific">Mycobacterium tuberculosis</name>
    <dbReference type="NCBI Taxonomy" id="1773"/>
    <lineage>
        <taxon>Bacteria</taxon>
        <taxon>Bacillati</taxon>
        <taxon>Actinomycetota</taxon>
        <taxon>Actinomycetes</taxon>
        <taxon>Mycobacteriales</taxon>
        <taxon>Mycobacteriaceae</taxon>
        <taxon>Mycobacterium</taxon>
        <taxon>Mycobacterium tuberculosis complex</taxon>
    </lineage>
</organism>
<protein>
    <submittedName>
        <fullName evidence="2">Uncharacterized protein</fullName>
    </submittedName>
</protein>
<evidence type="ECO:0000313" key="2">
    <source>
        <dbReference type="EMBL" id="COW97670.1"/>
    </source>
</evidence>
<feature type="compositionally biased region" description="Low complexity" evidence="1">
    <location>
        <begin position="77"/>
        <end position="100"/>
    </location>
</feature>
<gene>
    <name evidence="2" type="ORF">ERS007739_00440</name>
</gene>
<dbReference type="Proteomes" id="UP000039021">
    <property type="component" value="Unassembled WGS sequence"/>
</dbReference>
<reference evidence="3" key="1">
    <citation type="submission" date="2015-03" db="EMBL/GenBank/DDBJ databases">
        <authorList>
            <consortium name="Pathogen Informatics"/>
        </authorList>
    </citation>
    <scope>NUCLEOTIDE SEQUENCE [LARGE SCALE GENOMIC DNA]</scope>
    <source>
        <strain evidence="3">N09902308</strain>
    </source>
</reference>
<dbReference type="AlphaFoldDB" id="A0A916L863"/>
<sequence length="108" mass="11547">MRASRVSVSRWGNGSCGWVMMLIRSMESRPIRARHNAQCASAVTALSSLTRASLRSVRSTRYSAYPSGCSNANDSRSPPGAALHSASSSSQSTCGRSSPPGTCWRHRS</sequence>
<proteinExistence type="predicted"/>
<name>A0A916L863_MYCTX</name>